<keyword evidence="3" id="KW-1185">Reference proteome</keyword>
<protein>
    <submittedName>
        <fullName evidence="2">DUF3667 domain-containing protein</fullName>
    </submittedName>
</protein>
<feature type="transmembrane region" description="Helical" evidence="1">
    <location>
        <begin position="173"/>
        <end position="197"/>
    </location>
</feature>
<feature type="transmembrane region" description="Helical" evidence="1">
    <location>
        <begin position="76"/>
        <end position="96"/>
    </location>
</feature>
<organism evidence="2 3">
    <name type="scientific">Flavobacterium humi</name>
    <dbReference type="NCBI Taxonomy" id="2562683"/>
    <lineage>
        <taxon>Bacteria</taxon>
        <taxon>Pseudomonadati</taxon>
        <taxon>Bacteroidota</taxon>
        <taxon>Flavobacteriia</taxon>
        <taxon>Flavobacteriales</taxon>
        <taxon>Flavobacteriaceae</taxon>
        <taxon>Flavobacterium</taxon>
    </lineage>
</organism>
<feature type="transmembrane region" description="Helical" evidence="1">
    <location>
        <begin position="203"/>
        <end position="223"/>
    </location>
</feature>
<dbReference type="InterPro" id="IPR022134">
    <property type="entry name" value="DUF3667"/>
</dbReference>
<evidence type="ECO:0000313" key="3">
    <source>
        <dbReference type="Proteomes" id="UP000297407"/>
    </source>
</evidence>
<keyword evidence="1" id="KW-0472">Membrane</keyword>
<proteinExistence type="predicted"/>
<dbReference type="RefSeq" id="WP_135526601.1">
    <property type="nucleotide sequence ID" value="NZ_SRLH01000005.1"/>
</dbReference>
<name>A0A4Z0L6G3_9FLAO</name>
<gene>
    <name evidence="2" type="ORF">E4635_10325</name>
</gene>
<keyword evidence="1" id="KW-0812">Transmembrane</keyword>
<keyword evidence="1" id="KW-1133">Transmembrane helix</keyword>
<comment type="caution">
    <text evidence="2">The sequence shown here is derived from an EMBL/GenBank/DDBJ whole genome shotgun (WGS) entry which is preliminary data.</text>
</comment>
<dbReference type="Proteomes" id="UP000297407">
    <property type="component" value="Unassembled WGS sequence"/>
</dbReference>
<feature type="transmembrane region" description="Helical" evidence="1">
    <location>
        <begin position="141"/>
        <end position="161"/>
    </location>
</feature>
<evidence type="ECO:0000256" key="1">
    <source>
        <dbReference type="SAM" id="Phobius"/>
    </source>
</evidence>
<dbReference type="AlphaFoldDB" id="A0A4Z0L6G3"/>
<dbReference type="Pfam" id="PF12412">
    <property type="entry name" value="DUF3667"/>
    <property type="match status" value="1"/>
</dbReference>
<sequence>MDFCKNCHTANPEQYNYCPQCSQKTSLHRLTSHDIAHEAIHYFTHADKGFFQLIRDLILKRGVVAREYVNGRRKKYFPPLSFFMLIATVFVFMATLGEPKKETNILKAHPELSSIADPVKKQLAIEKLERGEKVNHFTTKYSNLMAMCSLPLTALVFWLFYRKGKYNYVEHLVAGMYMLGICILIYALLILPLSYLFGFSGNYAVLIFFVVQLLYFSTFYYGFLEKTTKLHFAKAFGVSVASLVVWVLFSGSLIRFYIMSGFGGLFH</sequence>
<feature type="transmembrane region" description="Helical" evidence="1">
    <location>
        <begin position="235"/>
        <end position="258"/>
    </location>
</feature>
<accession>A0A4Z0L6G3</accession>
<dbReference type="EMBL" id="SRLH01000005">
    <property type="protein sequence ID" value="TGD57577.1"/>
    <property type="molecule type" value="Genomic_DNA"/>
</dbReference>
<reference evidence="2 3" key="1">
    <citation type="submission" date="2019-04" db="EMBL/GenBank/DDBJ databases">
        <title>Flavobacterium sp. strain DS2-A Genome sequencing and assembly.</title>
        <authorList>
            <person name="Kim I."/>
        </authorList>
    </citation>
    <scope>NUCLEOTIDE SEQUENCE [LARGE SCALE GENOMIC DNA]</scope>
    <source>
        <strain evidence="2 3">DS2-A</strain>
    </source>
</reference>
<evidence type="ECO:0000313" key="2">
    <source>
        <dbReference type="EMBL" id="TGD57577.1"/>
    </source>
</evidence>
<dbReference type="OrthoDB" id="7446256at2"/>